<keyword evidence="6" id="KW-0325">Glycoprotein</keyword>
<keyword evidence="5 9" id="KW-0675">Receptor</keyword>
<dbReference type="SUPFAM" id="SSF53822">
    <property type="entry name" value="Periplasmic binding protein-like I"/>
    <property type="match status" value="2"/>
</dbReference>
<dbReference type="InterPro" id="IPR050726">
    <property type="entry name" value="mGluR"/>
</dbReference>
<keyword evidence="10" id="KW-1185">Reference proteome</keyword>
<proteinExistence type="predicted"/>
<dbReference type="Pfam" id="PF01094">
    <property type="entry name" value="ANF_receptor"/>
    <property type="match status" value="2"/>
</dbReference>
<dbReference type="Proteomes" id="UP000762676">
    <property type="component" value="Unassembled WGS sequence"/>
</dbReference>
<dbReference type="EMBL" id="BMAT01005247">
    <property type="protein sequence ID" value="GFR89755.1"/>
    <property type="molecule type" value="Genomic_DNA"/>
</dbReference>
<evidence type="ECO:0000256" key="7">
    <source>
        <dbReference type="SAM" id="SignalP"/>
    </source>
</evidence>
<dbReference type="PANTHER" id="PTHR24060">
    <property type="entry name" value="METABOTROPIC GLUTAMATE RECEPTOR"/>
    <property type="match status" value="1"/>
</dbReference>
<evidence type="ECO:0000256" key="4">
    <source>
        <dbReference type="ARBA" id="ARBA00023136"/>
    </source>
</evidence>
<keyword evidence="4" id="KW-0472">Membrane</keyword>
<comment type="subcellular location">
    <subcellularLocation>
        <location evidence="1">Membrane</location>
        <topology evidence="1">Multi-pass membrane protein</topology>
    </subcellularLocation>
</comment>
<reference evidence="9 10" key="1">
    <citation type="journal article" date="2021" name="Elife">
        <title>Chloroplast acquisition without the gene transfer in kleptoplastic sea slugs, Plakobranchus ocellatus.</title>
        <authorList>
            <person name="Maeda T."/>
            <person name="Takahashi S."/>
            <person name="Yoshida T."/>
            <person name="Shimamura S."/>
            <person name="Takaki Y."/>
            <person name="Nagai Y."/>
            <person name="Toyoda A."/>
            <person name="Suzuki Y."/>
            <person name="Arimoto A."/>
            <person name="Ishii H."/>
            <person name="Satoh N."/>
            <person name="Nishiyama T."/>
            <person name="Hasebe M."/>
            <person name="Maruyama T."/>
            <person name="Minagawa J."/>
            <person name="Obokata J."/>
            <person name="Shigenobu S."/>
        </authorList>
    </citation>
    <scope>NUCLEOTIDE SEQUENCE [LARGE SCALE GENOMIC DNA]</scope>
</reference>
<evidence type="ECO:0000256" key="2">
    <source>
        <dbReference type="ARBA" id="ARBA00022692"/>
    </source>
</evidence>
<dbReference type="InterPro" id="IPR001828">
    <property type="entry name" value="ANF_lig-bd_rcpt"/>
</dbReference>
<dbReference type="GO" id="GO:0016020">
    <property type="term" value="C:membrane"/>
    <property type="evidence" value="ECO:0007669"/>
    <property type="project" value="UniProtKB-SubCell"/>
</dbReference>
<feature type="domain" description="Receptor ligand binding region" evidence="8">
    <location>
        <begin position="93"/>
        <end position="482"/>
    </location>
</feature>
<dbReference type="Gene3D" id="3.40.50.2300">
    <property type="match status" value="3"/>
</dbReference>
<evidence type="ECO:0000256" key="5">
    <source>
        <dbReference type="ARBA" id="ARBA00023170"/>
    </source>
</evidence>
<evidence type="ECO:0000256" key="3">
    <source>
        <dbReference type="ARBA" id="ARBA00022989"/>
    </source>
</evidence>
<evidence type="ECO:0000313" key="9">
    <source>
        <dbReference type="EMBL" id="GFR89755.1"/>
    </source>
</evidence>
<sequence>MKTLSQNMLPTRFLVVLMLFLTAVASIDNKKCYVEPEVVVPDADVQFGLLLSLRAHVSATSDQPVTRCGSILGPALEQYLAAEWLVHRLNAYNNGTGYIPGVKIGFQALDDCGSPLFASGNALTFLDRWSPSFDQCPTSQVTPESNATKDPLPIGFVGASSSDIAMEVATATRAVPLPMISMAATKPELSDKNSYPTFLRTAQSDERQMNAITDMLQQLKWTYIAVIHINDSYGRSVSESLAQQALARGICIQRTLILTSSTFSNDLSSMLQQSLGNSLAVVFIGSSADADDLLYAIEKLGYLDGQEVKFGLRVILASSESSLLDSTVFDNLDTFGEGTLSVGKVTVNMSADLEPDMQRLLKNGKDKNALIEEHAAAASKSDLFKADSPNPLVPVTLHAVMALVEGLKTVHSAFCGRAQGPCQRMVKAVESGQLLTSTLNVKLDYETMDPDMVPAVFIDKKSIVQFDKQGDITQPVYTIHQYRKMNKKYQQVGLYQDGSTVLQPEKMHWLTPAGHTALKTPTSVCDGNCEHACIQAQGRGEMPLAIMPGTDGYIIGLFSIHDTDDKNPFDCGSFRFVANDAIVAEGFFYAVRRLRSMTGLNFGAIGINDCYSPLRSQSILQDLFSNLPSANRKAFPELGNLQLDQVVGVVACRSSGCTIPVAAFFMQLHVNVVSYAASSPDLDDKADFPYFLRTVPSDEEQAKVMLNITKAMGWEFAGLLYVK</sequence>
<dbReference type="InterPro" id="IPR000337">
    <property type="entry name" value="GPCR_3"/>
</dbReference>
<comment type="caution">
    <text evidence="9">The sequence shown here is derived from an EMBL/GenBank/DDBJ whole genome shotgun (WGS) entry which is preliminary data.</text>
</comment>
<keyword evidence="2" id="KW-0812">Transmembrane</keyword>
<evidence type="ECO:0000259" key="8">
    <source>
        <dbReference type="Pfam" id="PF01094"/>
    </source>
</evidence>
<feature type="chain" id="PRO_5043338073" evidence="7">
    <location>
        <begin position="27"/>
        <end position="723"/>
    </location>
</feature>
<evidence type="ECO:0000256" key="1">
    <source>
        <dbReference type="ARBA" id="ARBA00004141"/>
    </source>
</evidence>
<keyword evidence="7" id="KW-0732">Signal</keyword>
<feature type="domain" description="Receptor ligand binding region" evidence="8">
    <location>
        <begin position="585"/>
        <end position="722"/>
    </location>
</feature>
<organism evidence="9 10">
    <name type="scientific">Elysia marginata</name>
    <dbReference type="NCBI Taxonomy" id="1093978"/>
    <lineage>
        <taxon>Eukaryota</taxon>
        <taxon>Metazoa</taxon>
        <taxon>Spiralia</taxon>
        <taxon>Lophotrochozoa</taxon>
        <taxon>Mollusca</taxon>
        <taxon>Gastropoda</taxon>
        <taxon>Heterobranchia</taxon>
        <taxon>Euthyneura</taxon>
        <taxon>Panpulmonata</taxon>
        <taxon>Sacoglossa</taxon>
        <taxon>Placobranchoidea</taxon>
        <taxon>Plakobranchidae</taxon>
        <taxon>Elysia</taxon>
    </lineage>
</organism>
<gene>
    <name evidence="9" type="ORF">ElyMa_002550400</name>
</gene>
<dbReference type="GO" id="GO:0004930">
    <property type="term" value="F:G protein-coupled receptor activity"/>
    <property type="evidence" value="ECO:0007669"/>
    <property type="project" value="InterPro"/>
</dbReference>
<protein>
    <submittedName>
        <fullName evidence="9">Metabotropic glutamate receptor 5</fullName>
    </submittedName>
</protein>
<accession>A0AAV4GX48</accession>
<evidence type="ECO:0000313" key="10">
    <source>
        <dbReference type="Proteomes" id="UP000762676"/>
    </source>
</evidence>
<dbReference type="PRINTS" id="PR00248">
    <property type="entry name" value="GPCRMGR"/>
</dbReference>
<name>A0AAV4GX48_9GAST</name>
<dbReference type="AlphaFoldDB" id="A0AAV4GX48"/>
<keyword evidence="3" id="KW-1133">Transmembrane helix</keyword>
<evidence type="ECO:0000256" key="6">
    <source>
        <dbReference type="ARBA" id="ARBA00023180"/>
    </source>
</evidence>
<dbReference type="InterPro" id="IPR028082">
    <property type="entry name" value="Peripla_BP_I"/>
</dbReference>
<feature type="signal peptide" evidence="7">
    <location>
        <begin position="1"/>
        <end position="26"/>
    </location>
</feature>